<dbReference type="EMBL" id="JAVRIB010000002">
    <property type="protein sequence ID" value="MDT0633923.1"/>
    <property type="molecule type" value="Genomic_DNA"/>
</dbReference>
<accession>A0ABU3BX96</accession>
<feature type="chain" id="PRO_5046000268" description="Cytochrome c domain-containing protein" evidence="1">
    <location>
        <begin position="22"/>
        <end position="90"/>
    </location>
</feature>
<evidence type="ECO:0000313" key="2">
    <source>
        <dbReference type="EMBL" id="MDT0633923.1"/>
    </source>
</evidence>
<gene>
    <name evidence="2" type="ORF">RM532_03005</name>
</gene>
<feature type="signal peptide" evidence="1">
    <location>
        <begin position="1"/>
        <end position="21"/>
    </location>
</feature>
<sequence length="90" mass="10023">MSFRHLVLVVVIAMGAMPAVAADINARRLITDDCTGCHGNEVFSRQDRTVSSMPGLKARVRNCTAVAGVDWSTDEVRAVIEYLNERYYDF</sequence>
<evidence type="ECO:0000256" key="1">
    <source>
        <dbReference type="SAM" id="SignalP"/>
    </source>
</evidence>
<dbReference type="Gene3D" id="1.10.760.10">
    <property type="entry name" value="Cytochrome c-like domain"/>
    <property type="match status" value="1"/>
</dbReference>
<dbReference type="SUPFAM" id="SSF46626">
    <property type="entry name" value="Cytochrome c"/>
    <property type="match status" value="1"/>
</dbReference>
<reference evidence="2 3" key="1">
    <citation type="submission" date="2023-09" db="EMBL/GenBank/DDBJ databases">
        <authorList>
            <person name="Rey-Velasco X."/>
        </authorList>
    </citation>
    <scope>NUCLEOTIDE SEQUENCE [LARGE SCALE GENOMIC DNA]</scope>
    <source>
        <strain evidence="2 3">W335</strain>
    </source>
</reference>
<evidence type="ECO:0008006" key="4">
    <source>
        <dbReference type="Google" id="ProtNLM"/>
    </source>
</evidence>
<keyword evidence="1" id="KW-0732">Signal</keyword>
<dbReference type="RefSeq" id="WP_311651651.1">
    <property type="nucleotide sequence ID" value="NZ_JAVRIB010000002.1"/>
</dbReference>
<dbReference type="InterPro" id="IPR036909">
    <property type="entry name" value="Cyt_c-like_dom_sf"/>
</dbReference>
<name>A0ABU3BX96_9GAMM</name>
<keyword evidence="3" id="KW-1185">Reference proteome</keyword>
<dbReference type="Proteomes" id="UP001251857">
    <property type="component" value="Unassembled WGS sequence"/>
</dbReference>
<protein>
    <recommendedName>
        <fullName evidence="4">Cytochrome c domain-containing protein</fullName>
    </recommendedName>
</protein>
<proteinExistence type="predicted"/>
<comment type="caution">
    <text evidence="2">The sequence shown here is derived from an EMBL/GenBank/DDBJ whole genome shotgun (WGS) entry which is preliminary data.</text>
</comment>
<organism evidence="2 3">
    <name type="scientific">Spectribacter hydrogenoxidans</name>
    <dbReference type="NCBI Taxonomy" id="3075608"/>
    <lineage>
        <taxon>Bacteria</taxon>
        <taxon>Pseudomonadati</taxon>
        <taxon>Pseudomonadota</taxon>
        <taxon>Gammaproteobacteria</taxon>
        <taxon>Salinisphaerales</taxon>
        <taxon>Salinisphaeraceae</taxon>
        <taxon>Spectribacter</taxon>
    </lineage>
</organism>
<evidence type="ECO:0000313" key="3">
    <source>
        <dbReference type="Proteomes" id="UP001251857"/>
    </source>
</evidence>